<dbReference type="SUPFAM" id="SSF56935">
    <property type="entry name" value="Porins"/>
    <property type="match status" value="1"/>
</dbReference>
<evidence type="ECO:0000256" key="2">
    <source>
        <dbReference type="ARBA" id="ARBA00023136"/>
    </source>
</evidence>
<sequence length="927" mass="102926">MNYFLNILLLCFTAITVAQGTGSIVGKLTDKDYNNEPLPFANVIIKDTATGTTSDFDGLYSLENLSPGSYSIQYSFVGYTTIELEAAVIADKVTTINVPLSASAAALDEVVIKTTTKKESEVALLLEQKKAVTIKQSIGAAELARKGVSDAAGAVTKISGVSREEGGSNVYVRGLGDRYLNTTYNQLSLPSNDIEKKNMNLNLFSSEVIQNVAVSKAYSTEFYGDFAAGNVDITAKEHSGKGFIDFELGSGSNSRAANKEFLKSEGTGKFGFYNRYNNNPFALVVSHGIDPVDAGNPVRFNGSFSGGTSFRFSDDTKLSFFGTASFDNNFEYREGPAIDFTTTEKKRFDATEEYEYSTTSTAMANIIFRIDSDHKLSYNSLFINSSSDKVGYFGTDGQGANRDANLDTDKGFYQMNVQFDQDMIFVNQLVGSHKLDEILDFEWGAGYNVVDSRQPDRKRISLERYDLALDNDPTTNPSFFSNIEFDNQRYFQKIDDKEINGRMKLGYTVSEKFKLNFGSNGRTKERNFENIRYGYDLIQPNTEVLDVNNLNDVFNVENIGSVYNTFVINALDNDNGLGSTNLPGNPENTYKGTLEVQAGFINSEIILASKWTIVPGLRIENLSQEIVYDVINLLPTDPGFRSAKETYLLPSLNVKYALNEDQNLRLSFSKTVSFPEFKEVTPFVYEDVTQRAGGNPDLLNDPSFSQIYNADLKYEWFFGRSEIFSLAVFAKQISDPVNKVIANDATGTQRFFRTGDKAEVFGVELEIRKNIISNSEDKAQLSAGFNATYMYTQQDLKSSQGLFSTTFEESRSEELQGASPIILNADLSYSPTLGVYKPIANLVFSYFSDRIDAIGSGQLGNIIEKGIPALDFIWKNQIGDNFQLNASVKNLLDPTIERIRETGSGEDIALTSYKRGVNLAFQLKYEF</sequence>
<evidence type="ECO:0000256" key="4">
    <source>
        <dbReference type="RuleBase" id="RU003357"/>
    </source>
</evidence>
<dbReference type="PANTHER" id="PTHR40980">
    <property type="entry name" value="PLUG DOMAIN-CONTAINING PROTEIN"/>
    <property type="match status" value="1"/>
</dbReference>
<keyword evidence="4" id="KW-0798">TonB box</keyword>
<dbReference type="SUPFAM" id="SSF49464">
    <property type="entry name" value="Carboxypeptidase regulatory domain-like"/>
    <property type="match status" value="1"/>
</dbReference>
<comment type="caution">
    <text evidence="8">The sequence shown here is derived from an EMBL/GenBank/DDBJ whole genome shotgun (WGS) entry which is preliminary data.</text>
</comment>
<dbReference type="Gene3D" id="2.60.40.1120">
    <property type="entry name" value="Carboxypeptidase-like, regulatory domain"/>
    <property type="match status" value="1"/>
</dbReference>
<dbReference type="Proteomes" id="UP000271339">
    <property type="component" value="Unassembled WGS sequence"/>
</dbReference>
<organism evidence="8 9">
    <name type="scientific">Ulvibacter antarcticus</name>
    <dbReference type="NCBI Taxonomy" id="442714"/>
    <lineage>
        <taxon>Bacteria</taxon>
        <taxon>Pseudomonadati</taxon>
        <taxon>Bacteroidota</taxon>
        <taxon>Flavobacteriia</taxon>
        <taxon>Flavobacteriales</taxon>
        <taxon>Flavobacteriaceae</taxon>
        <taxon>Ulvibacter</taxon>
    </lineage>
</organism>
<evidence type="ECO:0000256" key="3">
    <source>
        <dbReference type="ARBA" id="ARBA00023237"/>
    </source>
</evidence>
<dbReference type="GO" id="GO:0009279">
    <property type="term" value="C:cell outer membrane"/>
    <property type="evidence" value="ECO:0007669"/>
    <property type="project" value="UniProtKB-SubCell"/>
</dbReference>
<dbReference type="Pfam" id="PF13715">
    <property type="entry name" value="CarbopepD_reg_2"/>
    <property type="match status" value="1"/>
</dbReference>
<keyword evidence="9" id="KW-1185">Reference proteome</keyword>
<protein>
    <submittedName>
        <fullName evidence="8">TonB-dependent receptor</fullName>
    </submittedName>
</protein>
<evidence type="ECO:0000259" key="7">
    <source>
        <dbReference type="Pfam" id="PF07715"/>
    </source>
</evidence>
<feature type="chain" id="PRO_5018185015" evidence="5">
    <location>
        <begin position="21"/>
        <end position="927"/>
    </location>
</feature>
<dbReference type="InterPro" id="IPR008969">
    <property type="entry name" value="CarboxyPept-like_regulatory"/>
</dbReference>
<comment type="subcellular location">
    <subcellularLocation>
        <location evidence="1 4">Cell outer membrane</location>
    </subcellularLocation>
</comment>
<feature type="domain" description="TonB-dependent receptor-like beta-barrel" evidence="6">
    <location>
        <begin position="448"/>
        <end position="891"/>
    </location>
</feature>
<reference evidence="8 9" key="1">
    <citation type="submission" date="2018-10" db="EMBL/GenBank/DDBJ databases">
        <title>Genomic Encyclopedia of Archaeal and Bacterial Type Strains, Phase II (KMG-II): from individual species to whole genera.</title>
        <authorList>
            <person name="Goeker M."/>
        </authorList>
    </citation>
    <scope>NUCLEOTIDE SEQUENCE [LARGE SCALE GENOMIC DNA]</scope>
    <source>
        <strain evidence="8 9">DSM 23424</strain>
    </source>
</reference>
<name>A0A3L9YZW6_9FLAO</name>
<keyword evidence="2 4" id="KW-0472">Membrane</keyword>
<dbReference type="InterPro" id="IPR000531">
    <property type="entry name" value="Beta-barrel_TonB"/>
</dbReference>
<keyword evidence="3" id="KW-0998">Cell outer membrane</keyword>
<comment type="similarity">
    <text evidence="4">Belongs to the TonB-dependent receptor family.</text>
</comment>
<dbReference type="InterPro" id="IPR037066">
    <property type="entry name" value="Plug_dom_sf"/>
</dbReference>
<evidence type="ECO:0000313" key="9">
    <source>
        <dbReference type="Proteomes" id="UP000271339"/>
    </source>
</evidence>
<dbReference type="PANTHER" id="PTHR40980:SF5">
    <property type="entry name" value="TONB-DEPENDENT RECEPTOR"/>
    <property type="match status" value="1"/>
</dbReference>
<feature type="signal peptide" evidence="5">
    <location>
        <begin position="1"/>
        <end position="20"/>
    </location>
</feature>
<dbReference type="Pfam" id="PF00593">
    <property type="entry name" value="TonB_dep_Rec_b-barrel"/>
    <property type="match status" value="1"/>
</dbReference>
<dbReference type="InterPro" id="IPR036942">
    <property type="entry name" value="Beta-barrel_TonB_sf"/>
</dbReference>
<evidence type="ECO:0000256" key="1">
    <source>
        <dbReference type="ARBA" id="ARBA00004442"/>
    </source>
</evidence>
<evidence type="ECO:0000259" key="6">
    <source>
        <dbReference type="Pfam" id="PF00593"/>
    </source>
</evidence>
<keyword evidence="5" id="KW-0732">Signal</keyword>
<dbReference type="Gene3D" id="2.40.170.20">
    <property type="entry name" value="TonB-dependent receptor, beta-barrel domain"/>
    <property type="match status" value="1"/>
</dbReference>
<dbReference type="AlphaFoldDB" id="A0A3L9YZW6"/>
<evidence type="ECO:0000313" key="8">
    <source>
        <dbReference type="EMBL" id="RMA66251.1"/>
    </source>
</evidence>
<feature type="domain" description="TonB-dependent receptor plug" evidence="7">
    <location>
        <begin position="132"/>
        <end position="229"/>
    </location>
</feature>
<dbReference type="Pfam" id="PF07715">
    <property type="entry name" value="Plug"/>
    <property type="match status" value="1"/>
</dbReference>
<proteinExistence type="inferred from homology"/>
<evidence type="ECO:0000256" key="5">
    <source>
        <dbReference type="SAM" id="SignalP"/>
    </source>
</evidence>
<accession>A0A3L9YZW6</accession>
<gene>
    <name evidence="8" type="ORF">BXY75_0671</name>
</gene>
<dbReference type="Gene3D" id="2.170.130.10">
    <property type="entry name" value="TonB-dependent receptor, plug domain"/>
    <property type="match status" value="1"/>
</dbReference>
<dbReference type="OrthoDB" id="9768470at2"/>
<keyword evidence="8" id="KW-0675">Receptor</keyword>
<dbReference type="InterPro" id="IPR012910">
    <property type="entry name" value="Plug_dom"/>
</dbReference>
<dbReference type="EMBL" id="REFC01000011">
    <property type="protein sequence ID" value="RMA66251.1"/>
    <property type="molecule type" value="Genomic_DNA"/>
</dbReference>